<accession>A0A835PZ11</accession>
<dbReference type="InterPro" id="IPR024788">
    <property type="entry name" value="Malectin-like_Carb-bd_dom"/>
</dbReference>
<dbReference type="AlphaFoldDB" id="A0A835PZ11"/>
<dbReference type="InterPro" id="IPR032675">
    <property type="entry name" value="LRR_dom_sf"/>
</dbReference>
<keyword evidence="9" id="KW-0418">Kinase</keyword>
<dbReference type="InterPro" id="IPR008271">
    <property type="entry name" value="Ser/Thr_kinase_AS"/>
</dbReference>
<dbReference type="Pfam" id="PF12819">
    <property type="entry name" value="Malectin_like"/>
    <property type="match status" value="1"/>
</dbReference>
<evidence type="ECO:0000256" key="14">
    <source>
        <dbReference type="ARBA" id="ARBA00048679"/>
    </source>
</evidence>
<evidence type="ECO:0000256" key="1">
    <source>
        <dbReference type="ARBA" id="ARBA00004162"/>
    </source>
</evidence>
<dbReference type="OrthoDB" id="26838at2759"/>
<keyword evidence="11 16" id="KW-1133">Transmembrane helix</keyword>
<keyword evidence="17" id="KW-0732">Signal</keyword>
<dbReference type="InterPro" id="IPR001611">
    <property type="entry name" value="Leu-rich_rpt"/>
</dbReference>
<keyword evidence="8 15" id="KW-0547">Nucleotide-binding</keyword>
<reference evidence="19 20" key="1">
    <citation type="journal article" date="2020" name="Nat. Food">
        <title>A phased Vanilla planifolia genome enables genetic improvement of flavour and production.</title>
        <authorList>
            <person name="Hasing T."/>
            <person name="Tang H."/>
            <person name="Brym M."/>
            <person name="Khazi F."/>
            <person name="Huang T."/>
            <person name="Chambers A.H."/>
        </authorList>
    </citation>
    <scope>NUCLEOTIDE SEQUENCE [LARGE SCALE GENOMIC DNA]</scope>
    <source>
        <tissue evidence="19">Leaf</tissue>
    </source>
</reference>
<evidence type="ECO:0000256" key="9">
    <source>
        <dbReference type="ARBA" id="ARBA00022777"/>
    </source>
</evidence>
<dbReference type="Proteomes" id="UP000636800">
    <property type="component" value="Chromosome 11"/>
</dbReference>
<evidence type="ECO:0000313" key="19">
    <source>
        <dbReference type="EMBL" id="KAG0461086.1"/>
    </source>
</evidence>
<keyword evidence="5" id="KW-0808">Transferase</keyword>
<evidence type="ECO:0000256" key="13">
    <source>
        <dbReference type="ARBA" id="ARBA00047899"/>
    </source>
</evidence>
<dbReference type="FunFam" id="1.10.510.10:FF:001703">
    <property type="entry name" value="Predicted protein"/>
    <property type="match status" value="1"/>
</dbReference>
<dbReference type="Gene3D" id="3.80.10.10">
    <property type="entry name" value="Ribonuclease Inhibitor"/>
    <property type="match status" value="1"/>
</dbReference>
<dbReference type="Pfam" id="PF07714">
    <property type="entry name" value="PK_Tyr_Ser-Thr"/>
    <property type="match status" value="1"/>
</dbReference>
<dbReference type="Gene3D" id="3.30.200.20">
    <property type="entry name" value="Phosphorylase Kinase, domain 1"/>
    <property type="match status" value="1"/>
</dbReference>
<evidence type="ECO:0000256" key="12">
    <source>
        <dbReference type="ARBA" id="ARBA00023136"/>
    </source>
</evidence>
<evidence type="ECO:0000256" key="8">
    <source>
        <dbReference type="ARBA" id="ARBA00022741"/>
    </source>
</evidence>
<dbReference type="GO" id="GO:0005886">
    <property type="term" value="C:plasma membrane"/>
    <property type="evidence" value="ECO:0007669"/>
    <property type="project" value="UniProtKB-SubCell"/>
</dbReference>
<dbReference type="SMART" id="SM00220">
    <property type="entry name" value="S_TKc"/>
    <property type="match status" value="1"/>
</dbReference>
<evidence type="ECO:0000256" key="16">
    <source>
        <dbReference type="SAM" id="Phobius"/>
    </source>
</evidence>
<keyword evidence="12 16" id="KW-0472">Membrane</keyword>
<dbReference type="PROSITE" id="PS51450">
    <property type="entry name" value="LRR"/>
    <property type="match status" value="1"/>
</dbReference>
<keyword evidence="20" id="KW-1185">Reference proteome</keyword>
<comment type="subcellular location">
    <subcellularLocation>
        <location evidence="1">Cell membrane</location>
        <topology evidence="1">Single-pass membrane protein</topology>
    </subcellularLocation>
</comment>
<dbReference type="Gene3D" id="1.10.510.10">
    <property type="entry name" value="Transferase(Phosphotransferase) domain 1"/>
    <property type="match status" value="1"/>
</dbReference>
<dbReference type="Pfam" id="PF00560">
    <property type="entry name" value="LRR_1"/>
    <property type="match status" value="1"/>
</dbReference>
<keyword evidence="4" id="KW-0433">Leucine-rich repeat</keyword>
<evidence type="ECO:0000256" key="5">
    <source>
        <dbReference type="ARBA" id="ARBA00022679"/>
    </source>
</evidence>
<dbReference type="InterPro" id="IPR003591">
    <property type="entry name" value="Leu-rich_rpt_typical-subtyp"/>
</dbReference>
<protein>
    <recommendedName>
        <fullName evidence="2">non-specific serine/threonine protein kinase</fullName>
        <ecNumber evidence="2">2.7.11.1</ecNumber>
    </recommendedName>
</protein>
<keyword evidence="3" id="KW-0723">Serine/threonine-protein kinase</keyword>
<name>A0A835PZ11_VANPL</name>
<dbReference type="InterPro" id="IPR011009">
    <property type="entry name" value="Kinase-like_dom_sf"/>
</dbReference>
<dbReference type="EMBL" id="JADCNL010000011">
    <property type="protein sequence ID" value="KAG0461086.1"/>
    <property type="molecule type" value="Genomic_DNA"/>
</dbReference>
<dbReference type="EC" id="2.7.11.1" evidence="2"/>
<dbReference type="PANTHER" id="PTHR45631">
    <property type="entry name" value="OS07G0107800 PROTEIN-RELATED"/>
    <property type="match status" value="1"/>
</dbReference>
<proteinExistence type="predicted"/>
<evidence type="ECO:0000256" key="4">
    <source>
        <dbReference type="ARBA" id="ARBA00022614"/>
    </source>
</evidence>
<evidence type="ECO:0000256" key="10">
    <source>
        <dbReference type="ARBA" id="ARBA00022840"/>
    </source>
</evidence>
<dbReference type="PROSITE" id="PS50011">
    <property type="entry name" value="PROTEIN_KINASE_DOM"/>
    <property type="match status" value="1"/>
</dbReference>
<comment type="catalytic activity">
    <reaction evidence="14">
        <text>L-seryl-[protein] + ATP = O-phospho-L-seryl-[protein] + ADP + H(+)</text>
        <dbReference type="Rhea" id="RHEA:17989"/>
        <dbReference type="Rhea" id="RHEA-COMP:9863"/>
        <dbReference type="Rhea" id="RHEA-COMP:11604"/>
        <dbReference type="ChEBI" id="CHEBI:15378"/>
        <dbReference type="ChEBI" id="CHEBI:29999"/>
        <dbReference type="ChEBI" id="CHEBI:30616"/>
        <dbReference type="ChEBI" id="CHEBI:83421"/>
        <dbReference type="ChEBI" id="CHEBI:456216"/>
        <dbReference type="EC" id="2.7.11.1"/>
    </reaction>
</comment>
<dbReference type="GO" id="GO:0005524">
    <property type="term" value="F:ATP binding"/>
    <property type="evidence" value="ECO:0007669"/>
    <property type="project" value="UniProtKB-UniRule"/>
</dbReference>
<comment type="catalytic activity">
    <reaction evidence="13">
        <text>L-threonyl-[protein] + ATP = O-phospho-L-threonyl-[protein] + ADP + H(+)</text>
        <dbReference type="Rhea" id="RHEA:46608"/>
        <dbReference type="Rhea" id="RHEA-COMP:11060"/>
        <dbReference type="Rhea" id="RHEA-COMP:11605"/>
        <dbReference type="ChEBI" id="CHEBI:15378"/>
        <dbReference type="ChEBI" id="CHEBI:30013"/>
        <dbReference type="ChEBI" id="CHEBI:30616"/>
        <dbReference type="ChEBI" id="CHEBI:61977"/>
        <dbReference type="ChEBI" id="CHEBI:456216"/>
        <dbReference type="EC" id="2.7.11.1"/>
    </reaction>
</comment>
<feature type="signal peptide" evidence="17">
    <location>
        <begin position="1"/>
        <end position="17"/>
    </location>
</feature>
<evidence type="ECO:0000256" key="11">
    <source>
        <dbReference type="ARBA" id="ARBA00022989"/>
    </source>
</evidence>
<sequence length="903" mass="99869">MAFVYVVFLIILLSASSFVCCTSSQPLPGFLSVCCGCSAPFTDSLNLSWIPDSSYISVGRAFPSLPLRFFPDHHPTRKCYRFPVGNISIALVRPSFAYKNYDGKDRPPVFAVSIGTATVAIVNLSRSDPWVEEFVWKVVGEMLTFCLISVPGSGSPVISSLEVRPIPAGSYGAGFEVLTGSLLRKRYRINCGYQDKGSPIRYPSDYYDRIWDGDQKFHPSLLSGAFHVPIALNISGMKETPPLVVLQTARVLARRDILSYRFPLKKLGNYYLVLYFAGITPLLSSFDVLVNDNVVFFDYQLNQAEASLLTYFAKGIDRLKISFRKVRFYPQVNGIEIYEVLGIPQECSPVTVSALQVIQQSNGFNLGWEDDPCAPTTWSHISCNGNLVTSLELSDVDLRVISPTFGDLINLKKLDLHNTSLTGEIMNLGSLQELEVLNLSFNKLTSFGSEFATMVSLQILDLENNSLEGAVPESLGNLKDLHLLNLENNKLQGVLPQSLNKENLEIRTSGNLCLAFSSSTCNGHGNHTSIETPQFTVIDTKKSSAHMQKAIIIGLVGISCALLLVTVAAVIFWRKRMRKGDLISKTLTEGTAREIKDWCKANLFTYKEIKSATNNFKDVIGNGGFGSVYLGKLSDGKLVAVKVRSDKTQLGAESFINEVHLLSQIRHPNLVYLEGFCYESKQQILVYEHLSLGSLADNLYGSKSKKTTLNWARRLKIAVDAARGLEYLHNGGNARIIHRDVKSSNILLDLDMNAKVADFGLSRQIPLPETSHITTAVKGTAGYLDPEYYDTQQLTEKSDVYSFGVVLLELICGREPLSHAGSPDTYNLVLWAKPYLQASSFEIVDENLKGDFNVESMKKAASVAVRCVEREAAHRPTMAEVLAELKEAYSLHLASSSDIELLH</sequence>
<gene>
    <name evidence="19" type="ORF">HPP92_021383</name>
</gene>
<dbReference type="Gene3D" id="2.60.120.430">
    <property type="entry name" value="Galactose-binding lectin"/>
    <property type="match status" value="1"/>
</dbReference>
<evidence type="ECO:0000256" key="15">
    <source>
        <dbReference type="PROSITE-ProRule" id="PRU10141"/>
    </source>
</evidence>
<evidence type="ECO:0000256" key="17">
    <source>
        <dbReference type="SAM" id="SignalP"/>
    </source>
</evidence>
<keyword evidence="10 15" id="KW-0067">ATP-binding</keyword>
<dbReference type="InterPro" id="IPR017441">
    <property type="entry name" value="Protein_kinase_ATP_BS"/>
</dbReference>
<keyword evidence="7" id="KW-0677">Repeat</keyword>
<feature type="binding site" evidence="15">
    <location>
        <position position="642"/>
    </location>
    <ligand>
        <name>ATP</name>
        <dbReference type="ChEBI" id="CHEBI:30616"/>
    </ligand>
</feature>
<dbReference type="FunFam" id="3.30.200.20:FF:000178">
    <property type="entry name" value="serine/threonine-protein kinase PBS1-like"/>
    <property type="match status" value="1"/>
</dbReference>
<dbReference type="CDD" id="cd14066">
    <property type="entry name" value="STKc_IRAK"/>
    <property type="match status" value="1"/>
</dbReference>
<organism evidence="19 20">
    <name type="scientific">Vanilla planifolia</name>
    <name type="common">Vanilla</name>
    <dbReference type="NCBI Taxonomy" id="51239"/>
    <lineage>
        <taxon>Eukaryota</taxon>
        <taxon>Viridiplantae</taxon>
        <taxon>Streptophyta</taxon>
        <taxon>Embryophyta</taxon>
        <taxon>Tracheophyta</taxon>
        <taxon>Spermatophyta</taxon>
        <taxon>Magnoliopsida</taxon>
        <taxon>Liliopsida</taxon>
        <taxon>Asparagales</taxon>
        <taxon>Orchidaceae</taxon>
        <taxon>Vanilloideae</taxon>
        <taxon>Vanilleae</taxon>
        <taxon>Vanilla</taxon>
    </lineage>
</organism>
<dbReference type="PROSITE" id="PS00107">
    <property type="entry name" value="PROTEIN_KINASE_ATP"/>
    <property type="match status" value="1"/>
</dbReference>
<evidence type="ECO:0000256" key="2">
    <source>
        <dbReference type="ARBA" id="ARBA00012513"/>
    </source>
</evidence>
<feature type="domain" description="Protein kinase" evidence="18">
    <location>
        <begin position="614"/>
        <end position="890"/>
    </location>
</feature>
<comment type="caution">
    <text evidence="19">The sequence shown here is derived from an EMBL/GenBank/DDBJ whole genome shotgun (WGS) entry which is preliminary data.</text>
</comment>
<evidence type="ECO:0000256" key="7">
    <source>
        <dbReference type="ARBA" id="ARBA00022737"/>
    </source>
</evidence>
<dbReference type="InterPro" id="IPR000719">
    <property type="entry name" value="Prot_kinase_dom"/>
</dbReference>
<dbReference type="SUPFAM" id="SSF52058">
    <property type="entry name" value="L domain-like"/>
    <property type="match status" value="1"/>
</dbReference>
<evidence type="ECO:0000256" key="3">
    <source>
        <dbReference type="ARBA" id="ARBA00022527"/>
    </source>
</evidence>
<evidence type="ECO:0000256" key="6">
    <source>
        <dbReference type="ARBA" id="ARBA00022692"/>
    </source>
</evidence>
<feature type="chain" id="PRO_5032637172" description="non-specific serine/threonine protein kinase" evidence="17">
    <location>
        <begin position="18"/>
        <end position="903"/>
    </location>
</feature>
<keyword evidence="6 16" id="KW-0812">Transmembrane</keyword>
<dbReference type="SMART" id="SM00369">
    <property type="entry name" value="LRR_TYP"/>
    <property type="match status" value="3"/>
</dbReference>
<feature type="transmembrane region" description="Helical" evidence="16">
    <location>
        <begin position="550"/>
        <end position="573"/>
    </location>
</feature>
<dbReference type="SUPFAM" id="SSF56112">
    <property type="entry name" value="Protein kinase-like (PK-like)"/>
    <property type="match status" value="1"/>
</dbReference>
<dbReference type="GO" id="GO:0004672">
    <property type="term" value="F:protein kinase activity"/>
    <property type="evidence" value="ECO:0007669"/>
    <property type="project" value="InterPro"/>
</dbReference>
<dbReference type="InterPro" id="IPR001245">
    <property type="entry name" value="Ser-Thr/Tyr_kinase_cat_dom"/>
</dbReference>
<dbReference type="PROSITE" id="PS00108">
    <property type="entry name" value="PROTEIN_KINASE_ST"/>
    <property type="match status" value="1"/>
</dbReference>
<evidence type="ECO:0000313" key="20">
    <source>
        <dbReference type="Proteomes" id="UP000636800"/>
    </source>
</evidence>
<dbReference type="PANTHER" id="PTHR45631:SF21">
    <property type="entry name" value="PROTEIN KINASE DOMAIN-CONTAINING PROTEIN"/>
    <property type="match status" value="1"/>
</dbReference>
<evidence type="ECO:0000259" key="18">
    <source>
        <dbReference type="PROSITE" id="PS50011"/>
    </source>
</evidence>